<dbReference type="GO" id="GO:0000794">
    <property type="term" value="C:condensed nuclear chromosome"/>
    <property type="evidence" value="ECO:0007669"/>
    <property type="project" value="TreeGrafter"/>
</dbReference>
<evidence type="ECO:0000256" key="5">
    <source>
        <dbReference type="ARBA" id="ARBA00023254"/>
    </source>
</evidence>
<evidence type="ECO:0000256" key="4">
    <source>
        <dbReference type="ARBA" id="ARBA00023242"/>
    </source>
</evidence>
<dbReference type="GO" id="GO:0010774">
    <property type="term" value="P:meiotic strand invasion involved in reciprocal meiotic recombination"/>
    <property type="evidence" value="ECO:0007669"/>
    <property type="project" value="TreeGrafter"/>
</dbReference>
<dbReference type="Proteomes" id="UP000268014">
    <property type="component" value="Unassembled WGS sequence"/>
</dbReference>
<keyword evidence="9" id="KW-1185">Reference proteome</keyword>
<dbReference type="PANTHER" id="PTHR15938:SF0">
    <property type="entry name" value="HOMOLOGOUS-PAIRING PROTEIN 2 HOMOLOG"/>
    <property type="match status" value="1"/>
</dbReference>
<dbReference type="WBParaSite" id="HPLM_0000725901-mRNA-1">
    <property type="protein sequence ID" value="HPLM_0000725901-mRNA-1"/>
    <property type="gene ID" value="HPLM_0000725901"/>
</dbReference>
<accession>A0A0N4WA71</accession>
<dbReference type="InterPro" id="IPR010989">
    <property type="entry name" value="SNARE"/>
</dbReference>
<dbReference type="OrthoDB" id="272266at2759"/>
<keyword evidence="6" id="KW-0175">Coiled coil</keyword>
<dbReference type="OMA" id="QKYHREW"/>
<keyword evidence="3" id="KW-0233">DNA recombination</keyword>
<evidence type="ECO:0000256" key="6">
    <source>
        <dbReference type="SAM" id="Coils"/>
    </source>
</evidence>
<evidence type="ECO:0000256" key="1">
    <source>
        <dbReference type="ARBA" id="ARBA00004123"/>
    </source>
</evidence>
<dbReference type="GO" id="GO:0120230">
    <property type="term" value="F:recombinase activator activity"/>
    <property type="evidence" value="ECO:0007669"/>
    <property type="project" value="TreeGrafter"/>
</dbReference>
<name>A0A0N4WA71_HAEPC</name>
<feature type="coiled-coil region" evidence="6">
    <location>
        <begin position="82"/>
        <end position="153"/>
    </location>
</feature>
<dbReference type="STRING" id="6290.A0A0N4WA71"/>
<evidence type="ECO:0000256" key="2">
    <source>
        <dbReference type="ARBA" id="ARBA00007922"/>
    </source>
</evidence>
<dbReference type="EMBL" id="UZAF01016627">
    <property type="protein sequence ID" value="VDO31358.1"/>
    <property type="molecule type" value="Genomic_DNA"/>
</dbReference>
<dbReference type="Pfam" id="PF07106">
    <property type="entry name" value="WHD_TBPIP"/>
    <property type="match status" value="1"/>
</dbReference>
<dbReference type="InterPro" id="IPR036388">
    <property type="entry name" value="WH-like_DNA-bd_sf"/>
</dbReference>
<dbReference type="GO" id="GO:0120231">
    <property type="term" value="C:DNA recombinase auxiliary factor complex"/>
    <property type="evidence" value="ECO:0007669"/>
    <property type="project" value="TreeGrafter"/>
</dbReference>
<dbReference type="GO" id="GO:0003690">
    <property type="term" value="F:double-stranded DNA binding"/>
    <property type="evidence" value="ECO:0007669"/>
    <property type="project" value="TreeGrafter"/>
</dbReference>
<evidence type="ECO:0000259" key="7">
    <source>
        <dbReference type="Pfam" id="PF07106"/>
    </source>
</evidence>
<evidence type="ECO:0000256" key="3">
    <source>
        <dbReference type="ARBA" id="ARBA00023172"/>
    </source>
</evidence>
<comment type="subcellular location">
    <subcellularLocation>
        <location evidence="1">Nucleus</location>
    </subcellularLocation>
</comment>
<keyword evidence="4" id="KW-0539">Nucleus</keyword>
<dbReference type="GO" id="GO:0007129">
    <property type="term" value="P:homologous chromosome pairing at meiosis"/>
    <property type="evidence" value="ECO:0007669"/>
    <property type="project" value="TreeGrafter"/>
</dbReference>
<protein>
    <submittedName>
        <fullName evidence="10">TBPIP domain-containing protein</fullName>
    </submittedName>
</protein>
<keyword evidence="5" id="KW-0469">Meiosis</keyword>
<dbReference type="GO" id="GO:0016020">
    <property type="term" value="C:membrane"/>
    <property type="evidence" value="ECO:0007669"/>
    <property type="project" value="InterPro"/>
</dbReference>
<dbReference type="SUPFAM" id="SSF47661">
    <property type="entry name" value="t-snare proteins"/>
    <property type="match status" value="1"/>
</dbReference>
<dbReference type="GO" id="GO:0016192">
    <property type="term" value="P:vesicle-mediated transport"/>
    <property type="evidence" value="ECO:0007669"/>
    <property type="project" value="InterPro"/>
</dbReference>
<dbReference type="GO" id="GO:0000709">
    <property type="term" value="P:meiotic joint molecule formation"/>
    <property type="evidence" value="ECO:0007669"/>
    <property type="project" value="TreeGrafter"/>
</dbReference>
<evidence type="ECO:0000313" key="8">
    <source>
        <dbReference type="EMBL" id="VDO31358.1"/>
    </source>
</evidence>
<dbReference type="Gene3D" id="1.10.10.10">
    <property type="entry name" value="Winged helix-like DNA-binding domain superfamily/Winged helix DNA-binding domain"/>
    <property type="match status" value="1"/>
</dbReference>
<proteinExistence type="inferred from homology"/>
<reference evidence="8 9" key="2">
    <citation type="submission" date="2018-11" db="EMBL/GenBank/DDBJ databases">
        <authorList>
            <consortium name="Pathogen Informatics"/>
        </authorList>
    </citation>
    <scope>NUCLEOTIDE SEQUENCE [LARGE SCALE GENOMIC DNA]</scope>
    <source>
        <strain evidence="8 9">MHpl1</strain>
    </source>
</reference>
<evidence type="ECO:0000313" key="9">
    <source>
        <dbReference type="Proteomes" id="UP000268014"/>
    </source>
</evidence>
<organism evidence="10">
    <name type="scientific">Haemonchus placei</name>
    <name type="common">Barber's pole worm</name>
    <dbReference type="NCBI Taxonomy" id="6290"/>
    <lineage>
        <taxon>Eukaryota</taxon>
        <taxon>Metazoa</taxon>
        <taxon>Ecdysozoa</taxon>
        <taxon>Nematoda</taxon>
        <taxon>Chromadorea</taxon>
        <taxon>Rhabditida</taxon>
        <taxon>Rhabditina</taxon>
        <taxon>Rhabditomorpha</taxon>
        <taxon>Strongyloidea</taxon>
        <taxon>Trichostrongylidae</taxon>
        <taxon>Haemonchus</taxon>
    </lineage>
</organism>
<feature type="domain" description="Homologous-pairing protein 2 winged helix" evidence="7">
    <location>
        <begin position="12"/>
        <end position="70"/>
    </location>
</feature>
<dbReference type="InterPro" id="IPR010776">
    <property type="entry name" value="Hop2_WH_dom"/>
</dbReference>
<sequence>MSKSDLEKKAFTKIPEYMLEQNRPYSAIDVFTNLKQEFGKTLVLKVLESSVSSGILKDKVIGKQKIFYANQDKLEKYDEAAIADCDSRINSLSEEVKSLTAKYKDIQTELRDLSNVKTTAELRTLTSTIKTNIENMKARITKLETSRDAAAAEDGKRALQVESAISKIVQKRKRLATDMLNAIMENSPLPKRELLDSMGVELD</sequence>
<dbReference type="PANTHER" id="PTHR15938">
    <property type="entry name" value="TBP-1 INTERACTING PROTEIN"/>
    <property type="match status" value="1"/>
</dbReference>
<gene>
    <name evidence="8" type="ORF">HPLM_LOCUS7251</name>
</gene>
<reference evidence="10" key="1">
    <citation type="submission" date="2017-02" db="UniProtKB">
        <authorList>
            <consortium name="WormBaseParasite"/>
        </authorList>
    </citation>
    <scope>IDENTIFICATION</scope>
</reference>
<evidence type="ECO:0000313" key="10">
    <source>
        <dbReference type="WBParaSite" id="HPLM_0000725901-mRNA-1"/>
    </source>
</evidence>
<comment type="similarity">
    <text evidence="2">Belongs to the HOP2 family.</text>
</comment>
<dbReference type="AlphaFoldDB" id="A0A0N4WA71"/>